<dbReference type="Pfam" id="PF05979">
    <property type="entry name" value="DUF896"/>
    <property type="match status" value="1"/>
</dbReference>
<evidence type="ECO:0000313" key="3">
    <source>
        <dbReference type="EMBL" id="PCR99515.1"/>
    </source>
</evidence>
<sequence length="84" mass="9636">MKGVVLAITNEQIERINELARKKKEGTLTNAEADEQAVLRRAYIDSVKENFRTQVENVKLVDDKGNDITPDKLKKLQKKRGIRD</sequence>
<organism evidence="3 4">
    <name type="scientific">Lactococcus fujiensis JCM 16395</name>
    <dbReference type="NCBI Taxonomy" id="1291764"/>
    <lineage>
        <taxon>Bacteria</taxon>
        <taxon>Bacillati</taxon>
        <taxon>Bacillota</taxon>
        <taxon>Bacilli</taxon>
        <taxon>Lactobacillales</taxon>
        <taxon>Streptococcaceae</taxon>
        <taxon>Lactococcus</taxon>
    </lineage>
</organism>
<dbReference type="InterPro" id="IPR009242">
    <property type="entry name" value="DUF896"/>
</dbReference>
<evidence type="ECO:0000256" key="1">
    <source>
        <dbReference type="ARBA" id="ARBA00022490"/>
    </source>
</evidence>
<evidence type="ECO:0000256" key="2">
    <source>
        <dbReference type="HAMAP-Rule" id="MF_01103"/>
    </source>
</evidence>
<dbReference type="GO" id="GO:0005737">
    <property type="term" value="C:cytoplasm"/>
    <property type="evidence" value="ECO:0007669"/>
    <property type="project" value="UniProtKB-SubCell"/>
</dbReference>
<dbReference type="Proteomes" id="UP000218181">
    <property type="component" value="Unassembled WGS sequence"/>
</dbReference>
<name>A0A2A5RK03_9LACT</name>
<proteinExistence type="inferred from homology"/>
<comment type="subcellular location">
    <subcellularLocation>
        <location evidence="2">Cytoplasm</location>
    </subcellularLocation>
</comment>
<protein>
    <recommendedName>
        <fullName evidence="2">UPF0291 protein RT41_GL001891</fullName>
    </recommendedName>
</protein>
<evidence type="ECO:0000313" key="4">
    <source>
        <dbReference type="Proteomes" id="UP000218181"/>
    </source>
</evidence>
<dbReference type="EMBL" id="JXJU01000008">
    <property type="protein sequence ID" value="PCR99515.1"/>
    <property type="molecule type" value="Genomic_DNA"/>
</dbReference>
<comment type="similarity">
    <text evidence="2">Belongs to the UPF0291 family.</text>
</comment>
<dbReference type="HAMAP" id="MF_01103">
    <property type="entry name" value="UPF0291"/>
    <property type="match status" value="1"/>
</dbReference>
<dbReference type="Gene3D" id="1.10.287.540">
    <property type="entry name" value="Helix hairpin bin"/>
    <property type="match status" value="1"/>
</dbReference>
<accession>A0A2A5RK03</accession>
<reference evidence="3 4" key="1">
    <citation type="submission" date="2014-12" db="EMBL/GenBank/DDBJ databases">
        <title>Draft genome sequences of 10 type strains of Lactococcus.</title>
        <authorList>
            <person name="Sun Z."/>
            <person name="Zhong Z."/>
            <person name="Liu W."/>
            <person name="Zhang W."/>
            <person name="Zhang H."/>
        </authorList>
    </citation>
    <scope>NUCLEOTIDE SEQUENCE [LARGE SCALE GENOMIC DNA]</scope>
    <source>
        <strain evidence="3 4">JCM 16395</strain>
    </source>
</reference>
<gene>
    <name evidence="3" type="ORF">RT41_GL001891</name>
</gene>
<dbReference type="PANTHER" id="PTHR37300:SF1">
    <property type="entry name" value="UPF0291 PROTEIN YNZC"/>
    <property type="match status" value="1"/>
</dbReference>
<comment type="caution">
    <text evidence="3">The sequence shown here is derived from an EMBL/GenBank/DDBJ whole genome shotgun (WGS) entry which is preliminary data.</text>
</comment>
<dbReference type="SUPFAM" id="SSF158221">
    <property type="entry name" value="YnzC-like"/>
    <property type="match status" value="1"/>
</dbReference>
<keyword evidence="1 2" id="KW-0963">Cytoplasm</keyword>
<keyword evidence="4" id="KW-1185">Reference proteome</keyword>
<dbReference type="PANTHER" id="PTHR37300">
    <property type="entry name" value="UPF0291 PROTEIN CBO2609/CLC_2481"/>
    <property type="match status" value="1"/>
</dbReference>
<dbReference type="AlphaFoldDB" id="A0A2A5RK03"/>